<dbReference type="EMBL" id="CP060436">
    <property type="protein sequence ID" value="QPM89989.1"/>
    <property type="molecule type" value="Genomic_DNA"/>
</dbReference>
<dbReference type="InterPro" id="IPR027266">
    <property type="entry name" value="TrmE/GcvT-like"/>
</dbReference>
<reference evidence="1 2" key="1">
    <citation type="submission" date="2020-08" db="EMBL/GenBank/DDBJ databases">
        <title>Genome sequence of Rhodobacteraceae bacterium Lw-13e.</title>
        <authorList>
            <person name="Poehlein A."/>
            <person name="Wolter L."/>
            <person name="Daniel R."/>
            <person name="Brinkhoff T."/>
        </authorList>
    </citation>
    <scope>NUCLEOTIDE SEQUENCE [LARGE SCALE GENOMIC DNA]</scope>
    <source>
        <strain evidence="1 2">Lw-13e</strain>
    </source>
</reference>
<protein>
    <submittedName>
        <fullName evidence="1">Uncharacterized protein</fullName>
    </submittedName>
</protein>
<dbReference type="AlphaFoldDB" id="A0A418SC93"/>
<organism evidence="1 2">
    <name type="scientific">Pseudooceanicola algae</name>
    <dbReference type="NCBI Taxonomy" id="1537215"/>
    <lineage>
        <taxon>Bacteria</taxon>
        <taxon>Pseudomonadati</taxon>
        <taxon>Pseudomonadota</taxon>
        <taxon>Alphaproteobacteria</taxon>
        <taxon>Rhodobacterales</taxon>
        <taxon>Paracoccaceae</taxon>
        <taxon>Pseudooceanicola</taxon>
    </lineage>
</organism>
<dbReference type="Pfam" id="PF04268">
    <property type="entry name" value="SoxG"/>
    <property type="match status" value="1"/>
</dbReference>
<dbReference type="Gene3D" id="3.30.1360.120">
    <property type="entry name" value="Probable tRNA modification gtpase trme, domain 1"/>
    <property type="match status" value="1"/>
</dbReference>
<proteinExistence type="predicted"/>
<dbReference type="Proteomes" id="UP000283786">
    <property type="component" value="Chromosome"/>
</dbReference>
<keyword evidence="2" id="KW-1185">Reference proteome</keyword>
<evidence type="ECO:0000313" key="2">
    <source>
        <dbReference type="Proteomes" id="UP000283786"/>
    </source>
</evidence>
<dbReference type="RefSeq" id="WP_196222882.1">
    <property type="nucleotide sequence ID" value="NZ_CP060436.1"/>
</dbReference>
<gene>
    <name evidence="1" type="ORF">PSAL_012200</name>
</gene>
<dbReference type="InterPro" id="IPR007375">
    <property type="entry name" value="SoxG"/>
</dbReference>
<dbReference type="KEGG" id="palw:PSAL_012200"/>
<evidence type="ECO:0000313" key="1">
    <source>
        <dbReference type="EMBL" id="QPM89989.1"/>
    </source>
</evidence>
<name>A0A418SC93_9RHOB</name>
<sequence>MSDLMGPAPVNALNGAHFDGYVRVTEEPLRGMITLRGDLTDQSLRRVATAVTGCVMPDRRGISAQGEAAIAWMSPDELLVSLPLAETGAAMARFAADMSDPALSAVEVSHARSLFSLIGPDGLVREVIAKLAPVDMDPDAFAIGEIRRTHLGQVAAAFWCPVPGRIELVCFRSVAEYVFTILCDAAREDGIVGLYG</sequence>
<dbReference type="SUPFAM" id="SSF103025">
    <property type="entry name" value="Folate-binding domain"/>
    <property type="match status" value="1"/>
</dbReference>
<accession>A0A418SC93</accession>
<dbReference type="Gene3D" id="3.30.70.1520">
    <property type="entry name" value="Heterotetrameric sarcosine oxidase"/>
    <property type="match status" value="1"/>
</dbReference>